<dbReference type="InterPro" id="IPR046848">
    <property type="entry name" value="E_motif"/>
</dbReference>
<evidence type="ECO:0000313" key="4">
    <source>
        <dbReference type="Proteomes" id="UP000652761"/>
    </source>
</evidence>
<dbReference type="Gene3D" id="1.25.40.10">
    <property type="entry name" value="Tetratricopeptide repeat domain"/>
    <property type="match status" value="3"/>
</dbReference>
<comment type="caution">
    <text evidence="3">The sequence shown here is derived from an EMBL/GenBank/DDBJ whole genome shotgun (WGS) entry which is preliminary data.</text>
</comment>
<dbReference type="Proteomes" id="UP000652761">
    <property type="component" value="Unassembled WGS sequence"/>
</dbReference>
<dbReference type="Pfam" id="PF20431">
    <property type="entry name" value="E_motif"/>
    <property type="match status" value="1"/>
</dbReference>
<dbReference type="GO" id="GO:0009451">
    <property type="term" value="P:RNA modification"/>
    <property type="evidence" value="ECO:0007669"/>
    <property type="project" value="InterPro"/>
</dbReference>
<dbReference type="PANTHER" id="PTHR47926:SF347">
    <property type="entry name" value="PENTATRICOPEPTIDE REPEAT-CONTAINING PROTEIN"/>
    <property type="match status" value="1"/>
</dbReference>
<dbReference type="PANTHER" id="PTHR47926">
    <property type="entry name" value="PENTATRICOPEPTIDE REPEAT-CONTAINING PROTEIN"/>
    <property type="match status" value="1"/>
</dbReference>
<dbReference type="NCBIfam" id="TIGR00756">
    <property type="entry name" value="PPR"/>
    <property type="match status" value="1"/>
</dbReference>
<feature type="repeat" description="PPR" evidence="2">
    <location>
        <begin position="288"/>
        <end position="322"/>
    </location>
</feature>
<dbReference type="GO" id="GO:0003723">
    <property type="term" value="F:RNA binding"/>
    <property type="evidence" value="ECO:0007669"/>
    <property type="project" value="InterPro"/>
</dbReference>
<dbReference type="Pfam" id="PF13041">
    <property type="entry name" value="PPR_2"/>
    <property type="match status" value="1"/>
</dbReference>
<dbReference type="OrthoDB" id="1928982at2759"/>
<evidence type="ECO:0000256" key="1">
    <source>
        <dbReference type="ARBA" id="ARBA00022737"/>
    </source>
</evidence>
<dbReference type="AlphaFoldDB" id="A0A843V9G9"/>
<dbReference type="InterPro" id="IPR002885">
    <property type="entry name" value="PPR_rpt"/>
</dbReference>
<dbReference type="EMBL" id="NMUH01001511">
    <property type="protein sequence ID" value="MQL93041.1"/>
    <property type="molecule type" value="Genomic_DNA"/>
</dbReference>
<dbReference type="InterPro" id="IPR011990">
    <property type="entry name" value="TPR-like_helical_dom_sf"/>
</dbReference>
<keyword evidence="1" id="KW-0677">Repeat</keyword>
<accession>A0A843V9G9</accession>
<proteinExistence type="predicted"/>
<organism evidence="3 4">
    <name type="scientific">Colocasia esculenta</name>
    <name type="common">Wild taro</name>
    <name type="synonym">Arum esculentum</name>
    <dbReference type="NCBI Taxonomy" id="4460"/>
    <lineage>
        <taxon>Eukaryota</taxon>
        <taxon>Viridiplantae</taxon>
        <taxon>Streptophyta</taxon>
        <taxon>Embryophyta</taxon>
        <taxon>Tracheophyta</taxon>
        <taxon>Spermatophyta</taxon>
        <taxon>Magnoliopsida</taxon>
        <taxon>Liliopsida</taxon>
        <taxon>Araceae</taxon>
        <taxon>Aroideae</taxon>
        <taxon>Colocasieae</taxon>
        <taxon>Colocasia</taxon>
    </lineage>
</organism>
<evidence type="ECO:0008006" key="5">
    <source>
        <dbReference type="Google" id="ProtNLM"/>
    </source>
</evidence>
<feature type="repeat" description="PPR" evidence="2">
    <location>
        <begin position="187"/>
        <end position="221"/>
    </location>
</feature>
<gene>
    <name evidence="3" type="ORF">Taro_025679</name>
</gene>
<reference evidence="3" key="1">
    <citation type="submission" date="2017-07" db="EMBL/GenBank/DDBJ databases">
        <title>Taro Niue Genome Assembly and Annotation.</title>
        <authorList>
            <person name="Atibalentja N."/>
            <person name="Keating K."/>
            <person name="Fields C.J."/>
        </authorList>
    </citation>
    <scope>NUCLEOTIDE SEQUENCE</scope>
    <source>
        <strain evidence="3">Niue_2</strain>
        <tissue evidence="3">Leaf</tissue>
    </source>
</reference>
<feature type="repeat" description="PPR" evidence="2">
    <location>
        <begin position="80"/>
        <end position="117"/>
    </location>
</feature>
<name>A0A843V9G9_COLES</name>
<dbReference type="FunFam" id="1.25.40.10:FF:001093">
    <property type="entry name" value="Pentatricopeptide repeat-containing protein At2g34400"/>
    <property type="match status" value="1"/>
</dbReference>
<dbReference type="FunFam" id="1.25.40.10:FF:000344">
    <property type="entry name" value="Pentatricopeptide repeat-containing protein"/>
    <property type="match status" value="1"/>
</dbReference>
<dbReference type="InterPro" id="IPR046960">
    <property type="entry name" value="PPR_At4g14850-like_plant"/>
</dbReference>
<dbReference type="Pfam" id="PF01535">
    <property type="entry name" value="PPR"/>
    <property type="match status" value="3"/>
</dbReference>
<evidence type="ECO:0000256" key="2">
    <source>
        <dbReference type="PROSITE-ProRule" id="PRU00708"/>
    </source>
</evidence>
<dbReference type="PROSITE" id="PS51375">
    <property type="entry name" value="PPR"/>
    <property type="match status" value="3"/>
</dbReference>
<protein>
    <recommendedName>
        <fullName evidence="5">Pentatricopeptide repeat-containing protein</fullName>
    </recommendedName>
</protein>
<keyword evidence="4" id="KW-1185">Reference proteome</keyword>
<evidence type="ECO:0000313" key="3">
    <source>
        <dbReference type="EMBL" id="MQL93041.1"/>
    </source>
</evidence>
<sequence length="519" mass="56806">MPPPPPSLFPRGRFVALLASGGCSSRNHLRQVHAVLETSGLLSGDRFLASELVRAFALSPSGGDTDYARHLLFARLLAPSSASWNHVIRGYARGGSGPLPRDAVGVFMEMRRRGGPSARPSELTYPFVLNAAAGMGNVHLGRQVHADAVKGGVVAVVYVGNTLVHLYGTCREITDARRAFNEMPIRTVVSWNTMLSVYNENSLFSESIQLCSCMRSSMFEPDEITFVVLLSAAAEVGNLSLGMWVHCQVIGRGMTMNVQLGTALVDMYAKSGAIDRAGQVFERTSKTNVWTWSAMILGLAQHGFAHEALKLFSQMKKTAIKPNYVTFLGVLCACSHAGLVEEGYRSFHEMALKHGIEPKMSHYSAMVDVLGRSGRLEEAHAFIRSMPVEPDAVVWRTLLSACNTHNTSDDGAVGSRARWMLLELEPRRSGNYVMAANMFAEVGLWDEAAKMRRVMREGGMKKMAGESCVELWGFLMRFVSGESSRVGREGAYCLLDGLNSNMKMDSCVGKDCLTEMLLE</sequence>